<dbReference type="GO" id="GO:0003677">
    <property type="term" value="F:DNA binding"/>
    <property type="evidence" value="ECO:0007669"/>
    <property type="project" value="InterPro"/>
</dbReference>
<organism evidence="4 5">
    <name type="scientific">Actinomadura darangshiensis</name>
    <dbReference type="NCBI Taxonomy" id="705336"/>
    <lineage>
        <taxon>Bacteria</taxon>
        <taxon>Bacillati</taxon>
        <taxon>Actinomycetota</taxon>
        <taxon>Actinomycetes</taxon>
        <taxon>Streptosporangiales</taxon>
        <taxon>Thermomonosporaceae</taxon>
        <taxon>Actinomadura</taxon>
    </lineage>
</organism>
<dbReference type="Pfam" id="PF19054">
    <property type="entry name" value="DUF5753"/>
    <property type="match status" value="1"/>
</dbReference>
<protein>
    <recommendedName>
        <fullName evidence="3">HTH cro/C1-type domain-containing protein</fullName>
    </recommendedName>
</protein>
<dbReference type="Proteomes" id="UP000295578">
    <property type="component" value="Unassembled WGS sequence"/>
</dbReference>
<dbReference type="InterPro" id="IPR001387">
    <property type="entry name" value="Cro/C1-type_HTH"/>
</dbReference>
<evidence type="ECO:0000313" key="4">
    <source>
        <dbReference type="EMBL" id="TDD86866.1"/>
    </source>
</evidence>
<dbReference type="PANTHER" id="PTHR43156">
    <property type="entry name" value="STAGE II SPORULATION PROTEIN E-RELATED"/>
    <property type="match status" value="1"/>
</dbReference>
<feature type="compositionally biased region" description="Polar residues" evidence="2">
    <location>
        <begin position="523"/>
        <end position="537"/>
    </location>
</feature>
<name>A0A4R5BNA5_9ACTN</name>
<keyword evidence="1" id="KW-0378">Hydrolase</keyword>
<dbReference type="CDD" id="cd00093">
    <property type="entry name" value="HTH_XRE"/>
    <property type="match status" value="1"/>
</dbReference>
<evidence type="ECO:0000313" key="5">
    <source>
        <dbReference type="Proteomes" id="UP000295578"/>
    </source>
</evidence>
<comment type="caution">
    <text evidence="4">The sequence shown here is derived from an EMBL/GenBank/DDBJ whole genome shotgun (WGS) entry which is preliminary data.</text>
</comment>
<dbReference type="InterPro" id="IPR036457">
    <property type="entry name" value="PPM-type-like_dom_sf"/>
</dbReference>
<evidence type="ECO:0000259" key="3">
    <source>
        <dbReference type="PROSITE" id="PS50943"/>
    </source>
</evidence>
<evidence type="ECO:0000256" key="2">
    <source>
        <dbReference type="SAM" id="MobiDB-lite"/>
    </source>
</evidence>
<feature type="region of interest" description="Disordered" evidence="2">
    <location>
        <begin position="518"/>
        <end position="537"/>
    </location>
</feature>
<dbReference type="SMART" id="SM00530">
    <property type="entry name" value="HTH_XRE"/>
    <property type="match status" value="1"/>
</dbReference>
<reference evidence="4 5" key="1">
    <citation type="submission" date="2019-03" db="EMBL/GenBank/DDBJ databases">
        <title>Draft genome sequences of novel Actinobacteria.</title>
        <authorList>
            <person name="Sahin N."/>
            <person name="Ay H."/>
            <person name="Saygin H."/>
        </authorList>
    </citation>
    <scope>NUCLEOTIDE SEQUENCE [LARGE SCALE GENOMIC DNA]</scope>
    <source>
        <strain evidence="4 5">DSM 45941</strain>
    </source>
</reference>
<dbReference type="PANTHER" id="PTHR43156:SF2">
    <property type="entry name" value="STAGE II SPORULATION PROTEIN E"/>
    <property type="match status" value="1"/>
</dbReference>
<dbReference type="OrthoDB" id="3498115at2"/>
<dbReference type="GO" id="GO:0016791">
    <property type="term" value="F:phosphatase activity"/>
    <property type="evidence" value="ECO:0007669"/>
    <property type="project" value="TreeGrafter"/>
</dbReference>
<dbReference type="EMBL" id="SMKY01000027">
    <property type="protein sequence ID" value="TDD86866.1"/>
    <property type="molecule type" value="Genomic_DNA"/>
</dbReference>
<dbReference type="InterPro" id="IPR001932">
    <property type="entry name" value="PPM-type_phosphatase-like_dom"/>
</dbReference>
<dbReference type="PROSITE" id="PS50943">
    <property type="entry name" value="HTH_CROC1"/>
    <property type="match status" value="1"/>
</dbReference>
<dbReference type="Pfam" id="PF07228">
    <property type="entry name" value="SpoIIE"/>
    <property type="match status" value="1"/>
</dbReference>
<accession>A0A4R5BNA5</accession>
<dbReference type="InterPro" id="IPR043917">
    <property type="entry name" value="DUF5753"/>
</dbReference>
<keyword evidence="5" id="KW-1185">Reference proteome</keyword>
<dbReference type="InterPro" id="IPR052016">
    <property type="entry name" value="Bact_Sigma-Reg"/>
</dbReference>
<dbReference type="Pfam" id="PF13560">
    <property type="entry name" value="HTH_31"/>
    <property type="match status" value="1"/>
</dbReference>
<gene>
    <name evidence="4" type="ORF">E1293_09000</name>
</gene>
<sequence length="537" mass="59144">MTVERPGSGPTVLRIILGAQLRRLREASGLSRQEAGDRIRSSESKISRLELGRVSFKERDVADLLTLYGVADRAERDTILEKAREASTPGWWHRYHDVLPNWFQTYVGLEESTSLIRTYEIQFIPGLLQTPDYARAVIRLGNPGASAAEIEHRVELRLRRQKRLSGPEGPRLWAVIDETALRRPLGGPETMVGQLQHLIAMSARPDTTIQIMPFRFGGHVAEGGAFTILRFPEPEVPDVVYLENLTGALYLDKPEETESYLRAIERLSVDSATPESTPEVLLEVLRKEYRTPTATTTFAQHDGAVRTQSCRLPAVPRTQGDFHAVLPTPFGTRILIGDVLGPGESGQQTAAAALGHFRRLAPIEPNLPGLAERMHSVLAPMLEDDEFATALLLTLREDTAEMVCCGNPPPLLIREGRVLPLDALPSHPPLTLLDLGGQWCEATSVPLRHGDRLLLHTHGLLEARDERGHAYPHAERAAALCADDPAATLESIQADLLDHAADAFSLATTLLLAHLERPAPQPGTEQTAAHWTVQPND</sequence>
<evidence type="ECO:0000256" key="1">
    <source>
        <dbReference type="ARBA" id="ARBA00022801"/>
    </source>
</evidence>
<dbReference type="AlphaFoldDB" id="A0A4R5BNA5"/>
<feature type="domain" description="HTH cro/C1-type" evidence="3">
    <location>
        <begin position="21"/>
        <end position="76"/>
    </location>
</feature>
<proteinExistence type="predicted"/>
<dbReference type="Gene3D" id="1.10.260.40">
    <property type="entry name" value="lambda repressor-like DNA-binding domains"/>
    <property type="match status" value="1"/>
</dbReference>
<dbReference type="SUPFAM" id="SSF47413">
    <property type="entry name" value="lambda repressor-like DNA-binding domains"/>
    <property type="match status" value="1"/>
</dbReference>
<dbReference type="SUPFAM" id="SSF81606">
    <property type="entry name" value="PP2C-like"/>
    <property type="match status" value="1"/>
</dbReference>
<dbReference type="SMART" id="SM00331">
    <property type="entry name" value="PP2C_SIG"/>
    <property type="match status" value="1"/>
</dbReference>
<dbReference type="Gene3D" id="3.60.40.10">
    <property type="entry name" value="PPM-type phosphatase domain"/>
    <property type="match status" value="1"/>
</dbReference>
<dbReference type="InterPro" id="IPR010982">
    <property type="entry name" value="Lambda_DNA-bd_dom_sf"/>
</dbReference>